<dbReference type="SUPFAM" id="SSF103481">
    <property type="entry name" value="Multidrug resistance efflux transporter EmrE"/>
    <property type="match status" value="2"/>
</dbReference>
<sequence length="314" mass="33484">MSASSPTATARTLSGPLLGIALMILGILLYSVNDTLGKWLVGTYSVGMILLIRSLAALLVMLPVICRDNGVRQLAQAPRPWMQLLRVGVITGEIGFFYWAVSLLPLADVMTYYLAGPIYVTALSALLLKEKVDGPRWAAIVAGFIGVLIVLQPSSDSLSWGALIAIGGSLFFAALMIVTRQLRGTPDKTLLTFSTVSTLVVGAVIAPFAWVTPTGIDFGLLGLLGVVALMAQFCVTRSLKLAPASVVVPYQYTMLIWAVVFGYFVFGDQPKPSMLIGAAIIIASGLFIFMREQREARTKAGQSIAEEVGDNVPG</sequence>
<name>A0ABV2R3C5_9HYPH</name>
<organism evidence="3 4">
    <name type="scientific">Kaistia defluvii</name>
    <dbReference type="NCBI Taxonomy" id="410841"/>
    <lineage>
        <taxon>Bacteria</taxon>
        <taxon>Pseudomonadati</taxon>
        <taxon>Pseudomonadota</taxon>
        <taxon>Alphaproteobacteria</taxon>
        <taxon>Hyphomicrobiales</taxon>
        <taxon>Kaistiaceae</taxon>
        <taxon>Kaistia</taxon>
    </lineage>
</organism>
<feature type="transmembrane region" description="Helical" evidence="1">
    <location>
        <begin position="190"/>
        <end position="210"/>
    </location>
</feature>
<feature type="domain" description="EamA" evidence="2">
    <location>
        <begin position="160"/>
        <end position="289"/>
    </location>
</feature>
<proteinExistence type="predicted"/>
<dbReference type="Proteomes" id="UP001549321">
    <property type="component" value="Unassembled WGS sequence"/>
</dbReference>
<evidence type="ECO:0000313" key="4">
    <source>
        <dbReference type="Proteomes" id="UP001549321"/>
    </source>
</evidence>
<keyword evidence="1" id="KW-1133">Transmembrane helix</keyword>
<feature type="domain" description="EamA" evidence="2">
    <location>
        <begin position="18"/>
        <end position="151"/>
    </location>
</feature>
<evidence type="ECO:0000259" key="2">
    <source>
        <dbReference type="Pfam" id="PF00892"/>
    </source>
</evidence>
<keyword evidence="1" id="KW-0472">Membrane</keyword>
<feature type="transmembrane region" description="Helical" evidence="1">
    <location>
        <begin position="216"/>
        <end position="235"/>
    </location>
</feature>
<feature type="transmembrane region" description="Helical" evidence="1">
    <location>
        <begin position="84"/>
        <end position="104"/>
    </location>
</feature>
<feature type="transmembrane region" description="Helical" evidence="1">
    <location>
        <begin position="135"/>
        <end position="152"/>
    </location>
</feature>
<dbReference type="InterPro" id="IPR037185">
    <property type="entry name" value="EmrE-like"/>
</dbReference>
<keyword evidence="1" id="KW-0812">Transmembrane</keyword>
<dbReference type="RefSeq" id="WP_354553302.1">
    <property type="nucleotide sequence ID" value="NZ_JBEPSM010000003.1"/>
</dbReference>
<feature type="transmembrane region" description="Helical" evidence="1">
    <location>
        <begin position="247"/>
        <end position="266"/>
    </location>
</feature>
<keyword evidence="4" id="KW-1185">Reference proteome</keyword>
<feature type="transmembrane region" description="Helical" evidence="1">
    <location>
        <begin position="110"/>
        <end position="128"/>
    </location>
</feature>
<protein>
    <submittedName>
        <fullName evidence="3">Drug/metabolite transporter (DMT)-like permease</fullName>
    </submittedName>
</protein>
<comment type="caution">
    <text evidence="3">The sequence shown here is derived from an EMBL/GenBank/DDBJ whole genome shotgun (WGS) entry which is preliminary data.</text>
</comment>
<reference evidence="3 4" key="1">
    <citation type="submission" date="2024-06" db="EMBL/GenBank/DDBJ databases">
        <title>Sorghum-associated microbial communities from plants grown in Nebraska, USA.</title>
        <authorList>
            <person name="Schachtman D."/>
        </authorList>
    </citation>
    <scope>NUCLEOTIDE SEQUENCE [LARGE SCALE GENOMIC DNA]</scope>
    <source>
        <strain evidence="3 4">3207</strain>
    </source>
</reference>
<dbReference type="PANTHER" id="PTHR22911">
    <property type="entry name" value="ACYL-MALONYL CONDENSING ENZYME-RELATED"/>
    <property type="match status" value="1"/>
</dbReference>
<evidence type="ECO:0000313" key="3">
    <source>
        <dbReference type="EMBL" id="MET4635745.1"/>
    </source>
</evidence>
<feature type="transmembrane region" description="Helical" evidence="1">
    <location>
        <begin position="158"/>
        <end position="178"/>
    </location>
</feature>
<gene>
    <name evidence="3" type="ORF">ABIE08_003696</name>
</gene>
<dbReference type="Gene3D" id="1.10.3730.20">
    <property type="match status" value="1"/>
</dbReference>
<accession>A0ABV2R3C5</accession>
<feature type="transmembrane region" description="Helical" evidence="1">
    <location>
        <begin position="12"/>
        <end position="32"/>
    </location>
</feature>
<feature type="transmembrane region" description="Helical" evidence="1">
    <location>
        <begin position="44"/>
        <end position="64"/>
    </location>
</feature>
<dbReference type="PANTHER" id="PTHR22911:SF135">
    <property type="entry name" value="BLR4310 PROTEIN"/>
    <property type="match status" value="1"/>
</dbReference>
<evidence type="ECO:0000256" key="1">
    <source>
        <dbReference type="SAM" id="Phobius"/>
    </source>
</evidence>
<dbReference type="InterPro" id="IPR000620">
    <property type="entry name" value="EamA_dom"/>
</dbReference>
<dbReference type="Pfam" id="PF00892">
    <property type="entry name" value="EamA"/>
    <property type="match status" value="2"/>
</dbReference>
<dbReference type="EMBL" id="JBEPSM010000003">
    <property type="protein sequence ID" value="MET4635745.1"/>
    <property type="molecule type" value="Genomic_DNA"/>
</dbReference>
<feature type="transmembrane region" description="Helical" evidence="1">
    <location>
        <begin position="272"/>
        <end position="290"/>
    </location>
</feature>